<accession>X1G4S8</accession>
<protein>
    <submittedName>
        <fullName evidence="1">Uncharacterized protein</fullName>
    </submittedName>
</protein>
<comment type="caution">
    <text evidence="1">The sequence shown here is derived from an EMBL/GenBank/DDBJ whole genome shotgun (WGS) entry which is preliminary data.</text>
</comment>
<name>X1G4S8_9ZZZZ</name>
<feature type="non-terminal residue" evidence="1">
    <location>
        <position position="1"/>
    </location>
</feature>
<dbReference type="EMBL" id="BARU01016761">
    <property type="protein sequence ID" value="GAH52252.1"/>
    <property type="molecule type" value="Genomic_DNA"/>
</dbReference>
<gene>
    <name evidence="1" type="ORF">S03H2_27841</name>
</gene>
<dbReference type="AlphaFoldDB" id="X1G4S8"/>
<proteinExistence type="predicted"/>
<sequence length="37" mass="4276">RNKTTIQPYLIFSLSNGRGLDFINEYTLFGLGIRIFP</sequence>
<evidence type="ECO:0000313" key="1">
    <source>
        <dbReference type="EMBL" id="GAH52252.1"/>
    </source>
</evidence>
<reference evidence="1" key="1">
    <citation type="journal article" date="2014" name="Front. Microbiol.">
        <title>High frequency of phylogenetically diverse reductive dehalogenase-homologous genes in deep subseafloor sedimentary metagenomes.</title>
        <authorList>
            <person name="Kawai M."/>
            <person name="Futagami T."/>
            <person name="Toyoda A."/>
            <person name="Takaki Y."/>
            <person name="Nishi S."/>
            <person name="Hori S."/>
            <person name="Arai W."/>
            <person name="Tsubouchi T."/>
            <person name="Morono Y."/>
            <person name="Uchiyama I."/>
            <person name="Ito T."/>
            <person name="Fujiyama A."/>
            <person name="Inagaki F."/>
            <person name="Takami H."/>
        </authorList>
    </citation>
    <scope>NUCLEOTIDE SEQUENCE</scope>
    <source>
        <strain evidence="1">Expedition CK06-06</strain>
    </source>
</reference>
<organism evidence="1">
    <name type="scientific">marine sediment metagenome</name>
    <dbReference type="NCBI Taxonomy" id="412755"/>
    <lineage>
        <taxon>unclassified sequences</taxon>
        <taxon>metagenomes</taxon>
        <taxon>ecological metagenomes</taxon>
    </lineage>
</organism>